<dbReference type="RefSeq" id="XP_018992263.1">
    <property type="nucleotide sequence ID" value="XM_019139772.1"/>
</dbReference>
<feature type="region of interest" description="Disordered" evidence="1">
    <location>
        <begin position="579"/>
        <end position="735"/>
    </location>
</feature>
<feature type="compositionally biased region" description="Pro residues" evidence="1">
    <location>
        <begin position="674"/>
        <end position="683"/>
    </location>
</feature>
<dbReference type="SUPFAM" id="SSF52047">
    <property type="entry name" value="RNI-like"/>
    <property type="match status" value="1"/>
</dbReference>
<evidence type="ECO:0000256" key="1">
    <source>
        <dbReference type="SAM" id="MobiDB-lite"/>
    </source>
</evidence>
<protein>
    <submittedName>
        <fullName evidence="2">Uncharacterized protein</fullName>
    </submittedName>
</protein>
<feature type="region of interest" description="Disordered" evidence="1">
    <location>
        <begin position="374"/>
        <end position="414"/>
    </location>
</feature>
<dbReference type="Proteomes" id="UP000094065">
    <property type="component" value="Unassembled WGS sequence"/>
</dbReference>
<comment type="caution">
    <text evidence="2">The sequence shown here is derived from an EMBL/GenBank/DDBJ whole genome shotgun (WGS) entry which is preliminary data.</text>
</comment>
<dbReference type="EMBL" id="AWGJ01000008">
    <property type="protein sequence ID" value="ODN76889.1"/>
    <property type="molecule type" value="Genomic_DNA"/>
</dbReference>
<dbReference type="AlphaFoldDB" id="A0A1E3HKN1"/>
<sequence>MDQTIDVSQTRPVWYLTPLPLSRVNTSAIRPRLPVRGHVPSLHSLCLNTISVNFDLFEPSSFDGMSPLLLKRIFSRVRSDREYEDHQEETAVSLNPDEATIWAYNALLQGRDAGSFNLGLPLKSTLAHLRPNKHAPEAQHPLNLLPSLFQNPKSIVNTSLLTSLTLDAMDDLIDDQSVQALRYCTQLTALWMKGCKVTDSGLRLLASALSLPGNRDPKDGMGMWRLRALYLAGCYGVSDRSAKVFAKWPGLVTLDIRDTSCTEVSMDVLNRANQTLFAGQIPDFQPCTDGLVPLFASNLPAADTISNLCLTLIKLPKERPDLVTLNVTSSSKPIHPHFLPFITRSAFSNNQPSHHSVYLDGEDRVFGQDLTAIHTRSVAPEPRNPASSFDFEARERNKAPESKDKKAATPAPEWAEKRQVQCDGNQGWEEGVDRAERFYGYTLPAANAAKAAGIGEQRKADARARGEGDRRLMMVRMVPETWDQLAYAKVAMPMQAAIGGKTQVAHKRRGLEDILSATQHAAKGSQSEDHSTETKTIVERDSSPVYAGSSSPSASQPPSESDSGGIVRHKQPHRVLDAGGQTISDVPSSDPSEQYVYKAPPTNKILSTMYRKKKSARPAPPPPSKPSPFAPHWRHVASLLGSSSKSSIKKTSSHSSPSLESKTVPSDPGSSPTPFTPLPPKPHLNPFAPKRPTVLASSSPTSAADAGGLRFDSEPGKKRTFGGVQGGDTKRRGMKMFSGKPTEMLLKRGGT</sequence>
<gene>
    <name evidence="2" type="ORF">L202_05473</name>
</gene>
<feature type="compositionally biased region" description="Low complexity" evidence="1">
    <location>
        <begin position="653"/>
        <end position="673"/>
    </location>
</feature>
<dbReference type="Gene3D" id="3.80.10.10">
    <property type="entry name" value="Ribonuclease Inhibitor"/>
    <property type="match status" value="1"/>
</dbReference>
<feature type="compositionally biased region" description="Basic and acidic residues" evidence="1">
    <location>
        <begin position="526"/>
        <end position="542"/>
    </location>
</feature>
<dbReference type="GeneID" id="30156782"/>
<dbReference type="InterPro" id="IPR032675">
    <property type="entry name" value="LRR_dom_sf"/>
</dbReference>
<feature type="compositionally biased region" description="Basic and acidic residues" evidence="1">
    <location>
        <begin position="391"/>
        <end position="407"/>
    </location>
</feature>
<accession>A0A1E3HKN1</accession>
<evidence type="ECO:0000313" key="2">
    <source>
        <dbReference type="EMBL" id="ODN76889.1"/>
    </source>
</evidence>
<feature type="region of interest" description="Disordered" evidence="1">
    <location>
        <begin position="518"/>
        <end position="567"/>
    </location>
</feature>
<feature type="compositionally biased region" description="Pro residues" evidence="1">
    <location>
        <begin position="618"/>
        <end position="629"/>
    </location>
</feature>
<evidence type="ECO:0000313" key="3">
    <source>
        <dbReference type="Proteomes" id="UP000094065"/>
    </source>
</evidence>
<organism evidence="2 3">
    <name type="scientific">Cryptococcus amylolentus CBS 6039</name>
    <dbReference type="NCBI Taxonomy" id="1295533"/>
    <lineage>
        <taxon>Eukaryota</taxon>
        <taxon>Fungi</taxon>
        <taxon>Dikarya</taxon>
        <taxon>Basidiomycota</taxon>
        <taxon>Agaricomycotina</taxon>
        <taxon>Tremellomycetes</taxon>
        <taxon>Tremellales</taxon>
        <taxon>Cryptococcaceae</taxon>
        <taxon>Cryptococcus</taxon>
    </lineage>
</organism>
<feature type="compositionally biased region" description="Low complexity" evidence="1">
    <location>
        <begin position="543"/>
        <end position="563"/>
    </location>
</feature>
<keyword evidence="3" id="KW-1185">Reference proteome</keyword>
<name>A0A1E3HKN1_9TREE</name>
<feature type="compositionally biased region" description="Polar residues" evidence="1">
    <location>
        <begin position="581"/>
        <end position="592"/>
    </location>
</feature>
<dbReference type="OrthoDB" id="3215314at2759"/>
<proteinExistence type="predicted"/>
<reference evidence="2 3" key="1">
    <citation type="submission" date="2016-06" db="EMBL/GenBank/DDBJ databases">
        <title>Evolution of pathogenesis and genome organization in the Tremellales.</title>
        <authorList>
            <person name="Cuomo C."/>
            <person name="Litvintseva A."/>
            <person name="Heitman J."/>
            <person name="Chen Y."/>
            <person name="Sun S."/>
            <person name="Springer D."/>
            <person name="Dromer F."/>
            <person name="Young S."/>
            <person name="Zeng Q."/>
            <person name="Chapman S."/>
            <person name="Gujja S."/>
            <person name="Saif S."/>
            <person name="Birren B."/>
        </authorList>
    </citation>
    <scope>NUCLEOTIDE SEQUENCE [LARGE SCALE GENOMIC DNA]</scope>
    <source>
        <strain evidence="2 3">CBS 6039</strain>
    </source>
</reference>